<evidence type="ECO:0000256" key="12">
    <source>
        <dbReference type="PROSITE-ProRule" id="PRU01319"/>
    </source>
</evidence>
<keyword evidence="7 12" id="KW-0540">Nuclease</keyword>
<organism evidence="15">
    <name type="scientific">Candidatus Caldatribacterium saccharofermentans</name>
    <dbReference type="NCBI Taxonomy" id="1454753"/>
    <lineage>
        <taxon>Bacteria</taxon>
        <taxon>Pseudomonadati</taxon>
        <taxon>Atribacterota</taxon>
        <taxon>Atribacteria</taxon>
        <taxon>Atribacterales</taxon>
        <taxon>Candidatus Caldatribacteriaceae</taxon>
        <taxon>Candidatus Caldatribacterium</taxon>
    </lineage>
</organism>
<evidence type="ECO:0000256" key="4">
    <source>
        <dbReference type="ARBA" id="ARBA00004496"/>
    </source>
</evidence>
<evidence type="ECO:0000256" key="1">
    <source>
        <dbReference type="ARBA" id="ARBA00000077"/>
    </source>
</evidence>
<dbReference type="EC" id="3.1.26.4" evidence="13"/>
<dbReference type="CDD" id="cd07182">
    <property type="entry name" value="RNase_HII_bacteria_HII_like"/>
    <property type="match status" value="1"/>
</dbReference>
<reference evidence="15" key="1">
    <citation type="journal article" date="2020" name="mSystems">
        <title>Genome- and Community-Level Interaction Insights into Carbon Utilization and Element Cycling Functions of Hydrothermarchaeota in Hydrothermal Sediment.</title>
        <authorList>
            <person name="Zhou Z."/>
            <person name="Liu Y."/>
            <person name="Xu W."/>
            <person name="Pan J."/>
            <person name="Luo Z.H."/>
            <person name="Li M."/>
        </authorList>
    </citation>
    <scope>NUCLEOTIDE SEQUENCE [LARGE SCALE GENOMIC DNA]</scope>
    <source>
        <strain evidence="15">SpSt-82</strain>
    </source>
</reference>
<keyword evidence="6" id="KW-0963">Cytoplasm</keyword>
<dbReference type="InterPro" id="IPR001352">
    <property type="entry name" value="RNase_HII/HIII"/>
</dbReference>
<keyword evidence="11" id="KW-0464">Manganese</keyword>
<dbReference type="GO" id="GO:0003723">
    <property type="term" value="F:RNA binding"/>
    <property type="evidence" value="ECO:0007669"/>
    <property type="project" value="UniProtKB-UniRule"/>
</dbReference>
<keyword evidence="9 12" id="KW-0255">Endonuclease</keyword>
<dbReference type="GO" id="GO:0006298">
    <property type="term" value="P:mismatch repair"/>
    <property type="evidence" value="ECO:0007669"/>
    <property type="project" value="TreeGrafter"/>
</dbReference>
<dbReference type="GO" id="GO:0046872">
    <property type="term" value="F:metal ion binding"/>
    <property type="evidence" value="ECO:0007669"/>
    <property type="project" value="UniProtKB-KW"/>
</dbReference>
<evidence type="ECO:0000256" key="10">
    <source>
        <dbReference type="ARBA" id="ARBA00022801"/>
    </source>
</evidence>
<dbReference type="PANTHER" id="PTHR10954">
    <property type="entry name" value="RIBONUCLEASE H2 SUBUNIT A"/>
    <property type="match status" value="1"/>
</dbReference>
<protein>
    <recommendedName>
        <fullName evidence="13">Ribonuclease</fullName>
        <ecNumber evidence="13">3.1.26.4</ecNumber>
    </recommendedName>
</protein>
<feature type="binding site" evidence="12">
    <location>
        <position position="13"/>
    </location>
    <ligand>
        <name>a divalent metal cation</name>
        <dbReference type="ChEBI" id="CHEBI:60240"/>
    </ligand>
</feature>
<dbReference type="PROSITE" id="PS51257">
    <property type="entry name" value="PROKAR_LIPOPROTEIN"/>
    <property type="match status" value="1"/>
</dbReference>
<sequence length="200" mass="22299">MWRSGYHHVGGADEAGRGPLAGPLVAGCVVLSPSFPLQSVPDSKRISPTRRKALFEIICREAVAIGLSIVSERWIDLVGIQRANEFALYEAAWRAIAAGRFEYLIVDWVRLPWSFTPVLALPRAEEQSLAVACAALVAKVVRDSIMEEWYDPLFPEYGFSQHKGYGTALHFERIRAFGLAPCHRRSFCGQFGEAKERYTG</sequence>
<dbReference type="GO" id="GO:0032299">
    <property type="term" value="C:ribonuclease H2 complex"/>
    <property type="evidence" value="ECO:0007669"/>
    <property type="project" value="TreeGrafter"/>
</dbReference>
<feature type="binding site" evidence="12">
    <location>
        <position position="107"/>
    </location>
    <ligand>
        <name>a divalent metal cation</name>
        <dbReference type="ChEBI" id="CHEBI:60240"/>
    </ligand>
</feature>
<comment type="subcellular location">
    <subcellularLocation>
        <location evidence="4">Cytoplasm</location>
    </subcellularLocation>
</comment>
<dbReference type="SUPFAM" id="SSF53098">
    <property type="entry name" value="Ribonuclease H-like"/>
    <property type="match status" value="1"/>
</dbReference>
<keyword evidence="10 12" id="KW-0378">Hydrolase</keyword>
<evidence type="ECO:0000256" key="6">
    <source>
        <dbReference type="ARBA" id="ARBA00022490"/>
    </source>
</evidence>
<gene>
    <name evidence="15" type="ORF">ENW11_04935</name>
</gene>
<dbReference type="EMBL" id="DTIY01000031">
    <property type="protein sequence ID" value="HGY39134.1"/>
    <property type="molecule type" value="Genomic_DNA"/>
</dbReference>
<dbReference type="GO" id="GO:0004523">
    <property type="term" value="F:RNA-DNA hybrid ribonuclease activity"/>
    <property type="evidence" value="ECO:0007669"/>
    <property type="project" value="UniProtKB-UniRule"/>
</dbReference>
<comment type="caution">
    <text evidence="15">The sequence shown here is derived from an EMBL/GenBank/DDBJ whole genome shotgun (WGS) entry which is preliminary data.</text>
</comment>
<dbReference type="PANTHER" id="PTHR10954:SF18">
    <property type="entry name" value="RIBONUCLEASE HII"/>
    <property type="match status" value="1"/>
</dbReference>
<keyword evidence="8 12" id="KW-0479">Metal-binding</keyword>
<name>A0A7V4THE8_9BACT</name>
<comment type="cofactor">
    <cofactor evidence="12">
        <name>Mn(2+)</name>
        <dbReference type="ChEBI" id="CHEBI:29035"/>
    </cofactor>
    <cofactor evidence="12">
        <name>Mg(2+)</name>
        <dbReference type="ChEBI" id="CHEBI:18420"/>
    </cofactor>
    <text evidence="12">Manganese or magnesium. Binds 1 divalent metal ion per monomer in the absence of substrate. May bind a second metal ion after substrate binding.</text>
</comment>
<dbReference type="InterPro" id="IPR012337">
    <property type="entry name" value="RNaseH-like_sf"/>
</dbReference>
<feature type="binding site" evidence="12">
    <location>
        <position position="14"/>
    </location>
    <ligand>
        <name>a divalent metal cation</name>
        <dbReference type="ChEBI" id="CHEBI:60240"/>
    </ligand>
</feature>
<comment type="function">
    <text evidence="3 13">Endonuclease that specifically degrades the RNA of RNA-DNA hybrids.</text>
</comment>
<evidence type="ECO:0000256" key="9">
    <source>
        <dbReference type="ARBA" id="ARBA00022759"/>
    </source>
</evidence>
<dbReference type="GO" id="GO:0043137">
    <property type="term" value="P:DNA replication, removal of RNA primer"/>
    <property type="evidence" value="ECO:0007669"/>
    <property type="project" value="TreeGrafter"/>
</dbReference>
<dbReference type="PROSITE" id="PS51975">
    <property type="entry name" value="RNASE_H_2"/>
    <property type="match status" value="1"/>
</dbReference>
<accession>A0A7V4THE8</accession>
<evidence type="ECO:0000256" key="7">
    <source>
        <dbReference type="ARBA" id="ARBA00022722"/>
    </source>
</evidence>
<evidence type="ECO:0000256" key="8">
    <source>
        <dbReference type="ARBA" id="ARBA00022723"/>
    </source>
</evidence>
<evidence type="ECO:0000256" key="11">
    <source>
        <dbReference type="ARBA" id="ARBA00023211"/>
    </source>
</evidence>
<dbReference type="AlphaFoldDB" id="A0A7V4THE8"/>
<evidence type="ECO:0000256" key="3">
    <source>
        <dbReference type="ARBA" id="ARBA00004065"/>
    </source>
</evidence>
<dbReference type="GO" id="GO:0005737">
    <property type="term" value="C:cytoplasm"/>
    <property type="evidence" value="ECO:0007669"/>
    <property type="project" value="UniProtKB-SubCell"/>
</dbReference>
<dbReference type="InterPro" id="IPR036397">
    <property type="entry name" value="RNaseH_sf"/>
</dbReference>
<proteinExistence type="inferred from homology"/>
<comment type="catalytic activity">
    <reaction evidence="1 12 13">
        <text>Endonucleolytic cleavage to 5'-phosphomonoester.</text>
        <dbReference type="EC" id="3.1.26.4"/>
    </reaction>
</comment>
<dbReference type="InterPro" id="IPR022898">
    <property type="entry name" value="RNase_HII"/>
</dbReference>
<feature type="domain" description="RNase H type-2" evidence="14">
    <location>
        <begin position="7"/>
        <end position="199"/>
    </location>
</feature>
<dbReference type="InterPro" id="IPR024567">
    <property type="entry name" value="RNase_HII/HIII_dom"/>
</dbReference>
<comment type="cofactor">
    <cofactor evidence="2">
        <name>Mg(2+)</name>
        <dbReference type="ChEBI" id="CHEBI:18420"/>
    </cofactor>
</comment>
<evidence type="ECO:0000256" key="13">
    <source>
        <dbReference type="RuleBase" id="RU003515"/>
    </source>
</evidence>
<evidence type="ECO:0000259" key="14">
    <source>
        <dbReference type="PROSITE" id="PS51975"/>
    </source>
</evidence>
<evidence type="ECO:0000313" key="15">
    <source>
        <dbReference type="EMBL" id="HGY39134.1"/>
    </source>
</evidence>
<evidence type="ECO:0000256" key="5">
    <source>
        <dbReference type="ARBA" id="ARBA00007383"/>
    </source>
</evidence>
<dbReference type="Gene3D" id="3.30.420.10">
    <property type="entry name" value="Ribonuclease H-like superfamily/Ribonuclease H"/>
    <property type="match status" value="1"/>
</dbReference>
<evidence type="ECO:0000256" key="2">
    <source>
        <dbReference type="ARBA" id="ARBA00001946"/>
    </source>
</evidence>
<dbReference type="Pfam" id="PF01351">
    <property type="entry name" value="RNase_HII"/>
    <property type="match status" value="1"/>
</dbReference>
<comment type="similarity">
    <text evidence="5 13">Belongs to the RNase HII family.</text>
</comment>